<evidence type="ECO:0000256" key="2">
    <source>
        <dbReference type="SAM" id="SignalP"/>
    </source>
</evidence>
<dbReference type="OrthoDB" id="430547at2759"/>
<dbReference type="AlphaFoldDB" id="A0A9P1DQ69"/>
<evidence type="ECO:0000313" key="3">
    <source>
        <dbReference type="EMBL" id="CAI4014602.1"/>
    </source>
</evidence>
<feature type="signal peptide" evidence="2">
    <location>
        <begin position="1"/>
        <end position="17"/>
    </location>
</feature>
<gene>
    <name evidence="3" type="ORF">C1SCF055_LOCUS39495</name>
</gene>
<keyword evidence="5" id="KW-1185">Reference proteome</keyword>
<name>A0A9P1DQ69_9DINO</name>
<accession>A0A9P1DQ69</accession>
<reference evidence="3" key="1">
    <citation type="submission" date="2022-10" db="EMBL/GenBank/DDBJ databases">
        <authorList>
            <person name="Chen Y."/>
            <person name="Dougan E. K."/>
            <person name="Chan C."/>
            <person name="Rhodes N."/>
            <person name="Thang M."/>
        </authorList>
    </citation>
    <scope>NUCLEOTIDE SEQUENCE</scope>
</reference>
<proteinExistence type="predicted"/>
<dbReference type="EMBL" id="CAMXCT030006445">
    <property type="protein sequence ID" value="CAL4801914.1"/>
    <property type="molecule type" value="Genomic_DNA"/>
</dbReference>
<keyword evidence="2" id="KW-0732">Signal</keyword>
<dbReference type="Proteomes" id="UP001152797">
    <property type="component" value="Unassembled WGS sequence"/>
</dbReference>
<organism evidence="3">
    <name type="scientific">Cladocopium goreaui</name>
    <dbReference type="NCBI Taxonomy" id="2562237"/>
    <lineage>
        <taxon>Eukaryota</taxon>
        <taxon>Sar</taxon>
        <taxon>Alveolata</taxon>
        <taxon>Dinophyceae</taxon>
        <taxon>Suessiales</taxon>
        <taxon>Symbiodiniaceae</taxon>
        <taxon>Cladocopium</taxon>
    </lineage>
</organism>
<evidence type="ECO:0000313" key="4">
    <source>
        <dbReference type="EMBL" id="CAL4801914.1"/>
    </source>
</evidence>
<evidence type="ECO:0000313" key="5">
    <source>
        <dbReference type="Proteomes" id="UP001152797"/>
    </source>
</evidence>
<feature type="region of interest" description="Disordered" evidence="1">
    <location>
        <begin position="376"/>
        <end position="402"/>
    </location>
</feature>
<protein>
    <submittedName>
        <fullName evidence="3">Uncharacterized protein</fullName>
    </submittedName>
</protein>
<feature type="compositionally biased region" description="Low complexity" evidence="1">
    <location>
        <begin position="376"/>
        <end position="393"/>
    </location>
</feature>
<comment type="caution">
    <text evidence="3">The sequence shown here is derived from an EMBL/GenBank/DDBJ whole genome shotgun (WGS) entry which is preliminary data.</text>
</comment>
<dbReference type="SUPFAM" id="SSF110296">
    <property type="entry name" value="Oligoxyloglucan reducing end-specific cellobiohydrolase"/>
    <property type="match status" value="2"/>
</dbReference>
<dbReference type="EMBL" id="CAMXCT020006445">
    <property type="protein sequence ID" value="CAL1167977.1"/>
    <property type="molecule type" value="Genomic_DNA"/>
</dbReference>
<dbReference type="EMBL" id="CAMXCT010006445">
    <property type="protein sequence ID" value="CAI4014602.1"/>
    <property type="molecule type" value="Genomic_DNA"/>
</dbReference>
<feature type="chain" id="PRO_5043271550" evidence="2">
    <location>
        <begin position="18"/>
        <end position="420"/>
    </location>
</feature>
<dbReference type="InterPro" id="IPR015943">
    <property type="entry name" value="WD40/YVTN_repeat-like_dom_sf"/>
</dbReference>
<sequence>MDGFLCFVLVILVRVAALDEQWNQFGSSADGQFVVAISMRNGIYVSQDYGRTWMHRGQIELCMWPCRHGAVAVSSDGRQMVVVSGSKDHIHRSEDYGSTWLELSAETSTFRAAAAAKDGQMLFVGTAGSIWKSSDSGGTWIELSGTSGLSWWGLTTSADGSKVAGFTRENYHCTCCGCGAIWVSLDSGESWTQPAADGSFWDITATGDFTRLWVATRRSLETASVWLSSDSGSRWTERLVSSSHAASELGIAASRDGKTLAIVFEELGYYPGWLYLSFDYGLTWAPSSFDGSSGCTHVAVSEDGLWMVSGGVFGPPFVSFDAGDSWTAGQLGSSTTTVTDTTATKTTTEAFLMVNNSNTTQTTTTATTTFRSTTFSTTTDGTSTSRVTSTTSTAEDEAGTTTGNFPSQYVLVLCSLLLSP</sequence>
<evidence type="ECO:0000256" key="1">
    <source>
        <dbReference type="SAM" id="MobiDB-lite"/>
    </source>
</evidence>
<reference evidence="4 5" key="2">
    <citation type="submission" date="2024-05" db="EMBL/GenBank/DDBJ databases">
        <authorList>
            <person name="Chen Y."/>
            <person name="Shah S."/>
            <person name="Dougan E. K."/>
            <person name="Thang M."/>
            <person name="Chan C."/>
        </authorList>
    </citation>
    <scope>NUCLEOTIDE SEQUENCE [LARGE SCALE GENOMIC DNA]</scope>
</reference>
<dbReference type="CDD" id="cd15482">
    <property type="entry name" value="Sialidase_non-viral"/>
    <property type="match status" value="1"/>
</dbReference>
<dbReference type="Gene3D" id="2.130.10.10">
    <property type="entry name" value="YVTN repeat-like/Quinoprotein amine dehydrogenase"/>
    <property type="match status" value="1"/>
</dbReference>